<dbReference type="EMBL" id="BLLF01002918">
    <property type="protein sequence ID" value="GFH25783.1"/>
    <property type="molecule type" value="Genomic_DNA"/>
</dbReference>
<gene>
    <name evidence="1" type="ORF">HaLaN_23804</name>
</gene>
<sequence>MARKKKGQTANFSWIFNREVVLH</sequence>
<proteinExistence type="predicted"/>
<keyword evidence="2" id="KW-1185">Reference proteome</keyword>
<accession>A0A699ZSZ4</accession>
<evidence type="ECO:0000313" key="1">
    <source>
        <dbReference type="EMBL" id="GFH25783.1"/>
    </source>
</evidence>
<name>A0A699ZSZ4_HAELA</name>
<dbReference type="Proteomes" id="UP000485058">
    <property type="component" value="Unassembled WGS sequence"/>
</dbReference>
<dbReference type="AlphaFoldDB" id="A0A699ZSZ4"/>
<reference evidence="1 2" key="1">
    <citation type="submission" date="2020-02" db="EMBL/GenBank/DDBJ databases">
        <title>Draft genome sequence of Haematococcus lacustris strain NIES-144.</title>
        <authorList>
            <person name="Morimoto D."/>
            <person name="Nakagawa S."/>
            <person name="Yoshida T."/>
            <person name="Sawayama S."/>
        </authorList>
    </citation>
    <scope>NUCLEOTIDE SEQUENCE [LARGE SCALE GENOMIC DNA]</scope>
    <source>
        <strain evidence="1 2">NIES-144</strain>
    </source>
</reference>
<organism evidence="1 2">
    <name type="scientific">Haematococcus lacustris</name>
    <name type="common">Green alga</name>
    <name type="synonym">Haematococcus pluvialis</name>
    <dbReference type="NCBI Taxonomy" id="44745"/>
    <lineage>
        <taxon>Eukaryota</taxon>
        <taxon>Viridiplantae</taxon>
        <taxon>Chlorophyta</taxon>
        <taxon>core chlorophytes</taxon>
        <taxon>Chlorophyceae</taxon>
        <taxon>CS clade</taxon>
        <taxon>Chlamydomonadales</taxon>
        <taxon>Haematococcaceae</taxon>
        <taxon>Haematococcus</taxon>
    </lineage>
</organism>
<comment type="caution">
    <text evidence="1">The sequence shown here is derived from an EMBL/GenBank/DDBJ whole genome shotgun (WGS) entry which is preliminary data.</text>
</comment>
<evidence type="ECO:0000313" key="2">
    <source>
        <dbReference type="Proteomes" id="UP000485058"/>
    </source>
</evidence>
<protein>
    <submittedName>
        <fullName evidence="1">Stearoyl-ACP-desaturase</fullName>
    </submittedName>
</protein>